<dbReference type="PROSITE" id="PS51318">
    <property type="entry name" value="TAT"/>
    <property type="match status" value="1"/>
</dbReference>
<feature type="chain" id="PRO_5038345704" evidence="2">
    <location>
        <begin position="21"/>
        <end position="378"/>
    </location>
</feature>
<dbReference type="EMBL" id="AMLP01000258">
    <property type="protein sequence ID" value="ELS50942.1"/>
    <property type="molecule type" value="Genomic_DNA"/>
</dbReference>
<sequence>MPMARRQVLMGGSVASAALALGGASGFATTPETSDRRPSTREETKSLDQLYREARAEGGTLIVYAGGDTATQQDGNKAAFEKAFPGITLNIVVDYSKLHDARIDNQLTTGTLVPDVVQLQTLQDFPRWKQEGVLLPYKPAGFSRVHPAFKNPDGAWTGIFVDAFSIIYNIDKIGAKQAPATARDLLDRRLKGKIVSTFPNDDDAVLYLYKLITDKYGWDWLRRFAAQDVAWVRGTQEPADRVEAGTAAVALGTDGMLTPADGVKTRFVLPERDPFMAWAQRAAIFKDASHPAAAKLYLNWWLSKQTQSDFYMWSVRTDVPPHTGYRPIWDYPNAHLGGFEHFMADRALVERFKQQLTLYVGEVNGAPSPGWLGLHPGR</sequence>
<comment type="caution">
    <text evidence="3">The sequence shown here is derived from an EMBL/GenBank/DDBJ whole genome shotgun (WGS) entry which is preliminary data.</text>
</comment>
<keyword evidence="1 2" id="KW-0732">Signal</keyword>
<proteinExistence type="predicted"/>
<dbReference type="Proteomes" id="UP000011205">
    <property type="component" value="Unassembled WGS sequence"/>
</dbReference>
<organism evidence="3 4">
    <name type="scientific">Streptomyces viridochromogenes Tue57</name>
    <dbReference type="NCBI Taxonomy" id="1160705"/>
    <lineage>
        <taxon>Bacteria</taxon>
        <taxon>Bacillati</taxon>
        <taxon>Actinomycetota</taxon>
        <taxon>Actinomycetes</taxon>
        <taxon>Kitasatosporales</taxon>
        <taxon>Streptomycetaceae</taxon>
        <taxon>Streptomyces</taxon>
    </lineage>
</organism>
<gene>
    <name evidence="3" type="ORF">STVIR_8101</name>
</gene>
<dbReference type="Pfam" id="PF13343">
    <property type="entry name" value="SBP_bac_6"/>
    <property type="match status" value="1"/>
</dbReference>
<reference evidence="3 4" key="1">
    <citation type="journal article" date="2013" name="Genome Announc.">
        <title>Draft Genome Sequence of Streptomyces viridochromogenes Strain Tu57, Producer of Avilamycin.</title>
        <authorList>
            <person name="Gruning B.A."/>
            <person name="Erxleben A."/>
            <person name="Hahnlein A."/>
            <person name="Gunther S."/>
        </authorList>
    </citation>
    <scope>NUCLEOTIDE SEQUENCE [LARGE SCALE GENOMIC DNA]</scope>
    <source>
        <strain evidence="3 4">Tue57</strain>
    </source>
</reference>
<dbReference type="SUPFAM" id="SSF53850">
    <property type="entry name" value="Periplasmic binding protein-like II"/>
    <property type="match status" value="1"/>
</dbReference>
<name>L8P6J3_STRVR</name>
<evidence type="ECO:0000256" key="1">
    <source>
        <dbReference type="ARBA" id="ARBA00022729"/>
    </source>
</evidence>
<evidence type="ECO:0000313" key="3">
    <source>
        <dbReference type="EMBL" id="ELS50942.1"/>
    </source>
</evidence>
<dbReference type="PANTHER" id="PTHR30006:SF2">
    <property type="entry name" value="ABC TRANSPORTER SUBSTRATE-BINDING PROTEIN"/>
    <property type="match status" value="1"/>
</dbReference>
<dbReference type="PANTHER" id="PTHR30006">
    <property type="entry name" value="THIAMINE-BINDING PERIPLASMIC PROTEIN-RELATED"/>
    <property type="match status" value="1"/>
</dbReference>
<protein>
    <submittedName>
        <fullName evidence="3">Putative ABC-type Fe3+ transport system, periplasmic component</fullName>
    </submittedName>
</protein>
<dbReference type="RefSeq" id="WP_004003565.1">
    <property type="nucleotide sequence ID" value="NZ_AMLP01000258.1"/>
</dbReference>
<dbReference type="Gene3D" id="3.40.190.10">
    <property type="entry name" value="Periplasmic binding protein-like II"/>
    <property type="match status" value="2"/>
</dbReference>
<dbReference type="AlphaFoldDB" id="L8P6J3"/>
<feature type="signal peptide" evidence="2">
    <location>
        <begin position="1"/>
        <end position="20"/>
    </location>
</feature>
<evidence type="ECO:0000313" key="4">
    <source>
        <dbReference type="Proteomes" id="UP000011205"/>
    </source>
</evidence>
<dbReference type="PATRIC" id="fig|1160705.3.peg.8003"/>
<accession>L8P6J3</accession>
<dbReference type="InterPro" id="IPR006311">
    <property type="entry name" value="TAT_signal"/>
</dbReference>
<evidence type="ECO:0000256" key="2">
    <source>
        <dbReference type="SAM" id="SignalP"/>
    </source>
</evidence>